<sequence>MPVNHSLAIKGIPAESEIVAVGITDMANSNGDNAKSLAITMEELQREISRDDLFSMIETDLVRRAKILADKIWEGCSLEAAEALVQVGVDFSFQSR</sequence>
<dbReference type="Proteomes" id="UP000664288">
    <property type="component" value="Unassembled WGS sequence"/>
</dbReference>
<protein>
    <submittedName>
        <fullName evidence="1">Uncharacterized protein</fullName>
    </submittedName>
</protein>
<accession>A0ABS3JAC8</accession>
<name>A0ABS3JAC8_9HYPH</name>
<comment type="caution">
    <text evidence="1">The sequence shown here is derived from an EMBL/GenBank/DDBJ whole genome shotgun (WGS) entry which is preliminary data.</text>
</comment>
<gene>
    <name evidence="1" type="ORF">J1C47_23460</name>
</gene>
<dbReference type="EMBL" id="JAFMPY010000066">
    <property type="protein sequence ID" value="MBO0906605.1"/>
    <property type="molecule type" value="Genomic_DNA"/>
</dbReference>
<keyword evidence="2" id="KW-1185">Reference proteome</keyword>
<evidence type="ECO:0000313" key="2">
    <source>
        <dbReference type="Proteomes" id="UP000664288"/>
    </source>
</evidence>
<proteinExistence type="predicted"/>
<dbReference type="RefSeq" id="WP_207353220.1">
    <property type="nucleotide sequence ID" value="NZ_JAFMPY010000066.1"/>
</dbReference>
<reference evidence="1 2" key="1">
    <citation type="submission" date="2021-03" db="EMBL/GenBank/DDBJ databases">
        <title>Whole genome sequence of Jiella sp. MQZ13P-4.</title>
        <authorList>
            <person name="Tuo L."/>
        </authorList>
    </citation>
    <scope>NUCLEOTIDE SEQUENCE [LARGE SCALE GENOMIC DNA]</scope>
    <source>
        <strain evidence="1 2">MQZ13P-4</strain>
    </source>
</reference>
<evidence type="ECO:0000313" key="1">
    <source>
        <dbReference type="EMBL" id="MBO0906605.1"/>
    </source>
</evidence>
<organism evidence="1 2">
    <name type="scientific">Jiella sonneratiae</name>
    <dbReference type="NCBI Taxonomy" id="2816856"/>
    <lineage>
        <taxon>Bacteria</taxon>
        <taxon>Pseudomonadati</taxon>
        <taxon>Pseudomonadota</taxon>
        <taxon>Alphaproteobacteria</taxon>
        <taxon>Hyphomicrobiales</taxon>
        <taxon>Aurantimonadaceae</taxon>
        <taxon>Jiella</taxon>
    </lineage>
</organism>